<evidence type="ECO:0000256" key="1">
    <source>
        <dbReference type="ARBA" id="ARBA00004496"/>
    </source>
</evidence>
<protein>
    <recommendedName>
        <fullName evidence="3">Protein C10</fullName>
    </recommendedName>
</protein>
<sequence length="114" mass="12976">MSHLATFTPEAAKNCLLDILKIATQPENAKKLSEAKSLAARDMIKMMQYVFPLVMEIEMSVIKNYGFPPNREGLVQFTQIIRDVEDAEINHLRTQIRSIYMPPINLSANNDILI</sequence>
<dbReference type="EMBL" id="UFQS01000502">
    <property type="protein sequence ID" value="SSX04452.1"/>
    <property type="molecule type" value="Genomic_DNA"/>
</dbReference>
<name>A0A336KKA6_CULSO</name>
<dbReference type="GO" id="GO:0005737">
    <property type="term" value="C:cytoplasm"/>
    <property type="evidence" value="ECO:0007669"/>
    <property type="project" value="UniProtKB-SubCell"/>
</dbReference>
<dbReference type="PANTHER" id="PTHR13463:SF3">
    <property type="entry name" value="PROTEIN C10"/>
    <property type="match status" value="1"/>
</dbReference>
<proteinExistence type="inferred from homology"/>
<dbReference type="VEuPathDB" id="VectorBase:CSON011546"/>
<dbReference type="InterPro" id="IPR026317">
    <property type="entry name" value="P_C10"/>
</dbReference>
<reference evidence="6" key="2">
    <citation type="submission" date="2018-07" db="EMBL/GenBank/DDBJ databases">
        <authorList>
            <person name="Quirk P.G."/>
            <person name="Krulwich T.A."/>
        </authorList>
    </citation>
    <scope>NUCLEOTIDE SEQUENCE</scope>
</reference>
<comment type="subcellular location">
    <subcellularLocation>
        <location evidence="1">Cytoplasm</location>
    </subcellularLocation>
</comment>
<keyword evidence="4" id="KW-0963">Cytoplasm</keyword>
<organism evidence="5">
    <name type="scientific">Culicoides sonorensis</name>
    <name type="common">Biting midge</name>
    <dbReference type="NCBI Taxonomy" id="179676"/>
    <lineage>
        <taxon>Eukaryota</taxon>
        <taxon>Metazoa</taxon>
        <taxon>Ecdysozoa</taxon>
        <taxon>Arthropoda</taxon>
        <taxon>Hexapoda</taxon>
        <taxon>Insecta</taxon>
        <taxon>Pterygota</taxon>
        <taxon>Neoptera</taxon>
        <taxon>Endopterygota</taxon>
        <taxon>Diptera</taxon>
        <taxon>Nematocera</taxon>
        <taxon>Chironomoidea</taxon>
        <taxon>Ceratopogonidae</taxon>
        <taxon>Ceratopogoninae</taxon>
        <taxon>Culicoides</taxon>
        <taxon>Monoculicoides</taxon>
    </lineage>
</organism>
<dbReference type="GO" id="GO:0009791">
    <property type="term" value="P:post-embryonic development"/>
    <property type="evidence" value="ECO:0007669"/>
    <property type="project" value="TreeGrafter"/>
</dbReference>
<reference evidence="5" key="1">
    <citation type="submission" date="2018-04" db="EMBL/GenBank/DDBJ databases">
        <authorList>
            <person name="Go L.Y."/>
            <person name="Mitchell J.A."/>
        </authorList>
    </citation>
    <scope>NUCLEOTIDE SEQUENCE</scope>
    <source>
        <tissue evidence="5">Whole organism</tissue>
    </source>
</reference>
<dbReference type="EMBL" id="UFQT01000502">
    <property type="protein sequence ID" value="SSX24816.1"/>
    <property type="molecule type" value="Genomic_DNA"/>
</dbReference>
<gene>
    <name evidence="5" type="primary">CSON011546</name>
</gene>
<evidence type="ECO:0000313" key="5">
    <source>
        <dbReference type="EMBL" id="SSX04452.1"/>
    </source>
</evidence>
<dbReference type="OMA" id="PLVMQIQ"/>
<dbReference type="Pfam" id="PF14974">
    <property type="entry name" value="P_C10"/>
    <property type="match status" value="1"/>
</dbReference>
<evidence type="ECO:0000313" key="6">
    <source>
        <dbReference type="EMBL" id="SSX24816.1"/>
    </source>
</evidence>
<evidence type="ECO:0000256" key="4">
    <source>
        <dbReference type="ARBA" id="ARBA00022490"/>
    </source>
</evidence>
<accession>A0A336KKA6</accession>
<evidence type="ECO:0000256" key="2">
    <source>
        <dbReference type="ARBA" id="ARBA00007083"/>
    </source>
</evidence>
<dbReference type="AlphaFoldDB" id="A0A336KKA6"/>
<comment type="similarity">
    <text evidence="2">Belongs to the UPF0456 family.</text>
</comment>
<evidence type="ECO:0000256" key="3">
    <source>
        <dbReference type="ARBA" id="ARBA00020502"/>
    </source>
</evidence>
<dbReference type="PANTHER" id="PTHR13463">
    <property type="entry name" value="PROTEIN C10"/>
    <property type="match status" value="1"/>
</dbReference>